<sequence>MDAVEGFQLFVLFFTVGAASFGGGYGMLPWIEREVSARGWMTLADLTDVVAIAGIVPGPVAANAAVLVGFRVAGVVGALVAALAMALPSFLFTMALAAAEGRRRAARMLARVYTGVRPVVAALIAAAAVRFAAGNGVVRFRAWDVETYASATIVAAAFWLLAVRKAHPAAVMVLCGWLGWLMYG</sequence>
<gene>
    <name evidence="8" type="ORF">BLM47_12100</name>
</gene>
<comment type="similarity">
    <text evidence="2">Belongs to the chromate ion transporter (CHR) (TC 2.A.51) family.</text>
</comment>
<feature type="transmembrane region" description="Helical" evidence="7">
    <location>
        <begin position="145"/>
        <end position="161"/>
    </location>
</feature>
<dbReference type="PANTHER" id="PTHR43663">
    <property type="entry name" value="CHROMATE TRANSPORT PROTEIN-RELATED"/>
    <property type="match status" value="1"/>
</dbReference>
<feature type="transmembrane region" description="Helical" evidence="7">
    <location>
        <begin position="76"/>
        <end position="98"/>
    </location>
</feature>
<evidence type="ECO:0000256" key="6">
    <source>
        <dbReference type="ARBA" id="ARBA00023136"/>
    </source>
</evidence>
<dbReference type="InterPro" id="IPR052518">
    <property type="entry name" value="CHR_Transporter"/>
</dbReference>
<dbReference type="Pfam" id="PF02417">
    <property type="entry name" value="Chromate_transp"/>
    <property type="match status" value="1"/>
</dbReference>
<evidence type="ECO:0008006" key="10">
    <source>
        <dbReference type="Google" id="ProtNLM"/>
    </source>
</evidence>
<dbReference type="Proteomes" id="UP000243688">
    <property type="component" value="Unassembled WGS sequence"/>
</dbReference>
<dbReference type="GO" id="GO:0005886">
    <property type="term" value="C:plasma membrane"/>
    <property type="evidence" value="ECO:0007669"/>
    <property type="project" value="UniProtKB-SubCell"/>
</dbReference>
<dbReference type="GO" id="GO:0015109">
    <property type="term" value="F:chromate transmembrane transporter activity"/>
    <property type="evidence" value="ECO:0007669"/>
    <property type="project" value="InterPro"/>
</dbReference>
<keyword evidence="4 7" id="KW-0812">Transmembrane</keyword>
<evidence type="ECO:0000256" key="1">
    <source>
        <dbReference type="ARBA" id="ARBA00004651"/>
    </source>
</evidence>
<evidence type="ECO:0000313" key="9">
    <source>
        <dbReference type="Proteomes" id="UP000243688"/>
    </source>
</evidence>
<dbReference type="InterPro" id="IPR003370">
    <property type="entry name" value="Chromate_transpt"/>
</dbReference>
<keyword evidence="3" id="KW-1003">Cell membrane</keyword>
<dbReference type="EMBL" id="MOXJ01000036">
    <property type="protein sequence ID" value="PDO09503.1"/>
    <property type="molecule type" value="Genomic_DNA"/>
</dbReference>
<name>A0A2A6DXQ3_9BACL</name>
<feature type="transmembrane region" description="Helical" evidence="7">
    <location>
        <begin position="6"/>
        <end position="28"/>
    </location>
</feature>
<comment type="caution">
    <text evidence="8">The sequence shown here is derived from an EMBL/GenBank/DDBJ whole genome shotgun (WGS) entry which is preliminary data.</text>
</comment>
<comment type="subcellular location">
    <subcellularLocation>
        <location evidence="1">Cell membrane</location>
        <topology evidence="1">Multi-pass membrane protein</topology>
    </subcellularLocation>
</comment>
<reference evidence="8 9" key="1">
    <citation type="submission" date="2016-12" db="EMBL/GenBank/DDBJ databases">
        <title>Candidatus Reconcilibacillus cellulovorans genome.</title>
        <authorList>
            <person name="Kolinko S."/>
            <person name="Wu Y.-W."/>
            <person name="Tachea F."/>
            <person name="Denzel E."/>
            <person name="Hiras J."/>
            <person name="Baecker N."/>
            <person name="Chan L.J."/>
            <person name="Eichorst S.A."/>
            <person name="Frey D."/>
            <person name="Adams P.D."/>
            <person name="Pray T."/>
            <person name="Tanjore D."/>
            <person name="Petzold C.J."/>
            <person name="Gladden J.M."/>
            <person name="Simmons B.A."/>
            <person name="Singer S.W."/>
        </authorList>
    </citation>
    <scope>NUCLEOTIDE SEQUENCE [LARGE SCALE GENOMIC DNA]</scope>
    <source>
        <strain evidence="8">JTherm</strain>
    </source>
</reference>
<keyword evidence="5 7" id="KW-1133">Transmembrane helix</keyword>
<protein>
    <recommendedName>
        <fullName evidence="10">Chromate transporter</fullName>
    </recommendedName>
</protein>
<dbReference type="AlphaFoldDB" id="A0A2A6DXQ3"/>
<evidence type="ECO:0000313" key="8">
    <source>
        <dbReference type="EMBL" id="PDO09503.1"/>
    </source>
</evidence>
<evidence type="ECO:0000256" key="4">
    <source>
        <dbReference type="ARBA" id="ARBA00022692"/>
    </source>
</evidence>
<feature type="transmembrane region" description="Helical" evidence="7">
    <location>
        <begin position="110"/>
        <end position="133"/>
    </location>
</feature>
<evidence type="ECO:0000256" key="2">
    <source>
        <dbReference type="ARBA" id="ARBA00005262"/>
    </source>
</evidence>
<feature type="transmembrane region" description="Helical" evidence="7">
    <location>
        <begin position="49"/>
        <end position="70"/>
    </location>
</feature>
<keyword evidence="6 7" id="KW-0472">Membrane</keyword>
<accession>A0A2A6DXQ3</accession>
<proteinExistence type="inferred from homology"/>
<organism evidence="8 9">
    <name type="scientific">Candidatus Reconcilbacillus cellulovorans</name>
    <dbReference type="NCBI Taxonomy" id="1906605"/>
    <lineage>
        <taxon>Bacteria</taxon>
        <taxon>Bacillati</taxon>
        <taxon>Bacillota</taxon>
        <taxon>Bacilli</taxon>
        <taxon>Bacillales</taxon>
        <taxon>Paenibacillaceae</taxon>
        <taxon>Candidatus Reconcilbacillus</taxon>
    </lineage>
</organism>
<evidence type="ECO:0000256" key="7">
    <source>
        <dbReference type="SAM" id="Phobius"/>
    </source>
</evidence>
<dbReference type="PANTHER" id="PTHR43663:SF1">
    <property type="entry name" value="CHROMATE TRANSPORTER"/>
    <property type="match status" value="1"/>
</dbReference>
<evidence type="ECO:0000256" key="3">
    <source>
        <dbReference type="ARBA" id="ARBA00022475"/>
    </source>
</evidence>
<evidence type="ECO:0000256" key="5">
    <source>
        <dbReference type="ARBA" id="ARBA00022989"/>
    </source>
</evidence>